<keyword evidence="2" id="KW-1185">Reference proteome</keyword>
<evidence type="ECO:0000313" key="2">
    <source>
        <dbReference type="Proteomes" id="UP001162029"/>
    </source>
</evidence>
<protein>
    <submittedName>
        <fullName evidence="1">Uncharacterized protein</fullName>
    </submittedName>
</protein>
<name>A0AAV0TRN7_9STRA</name>
<dbReference type="EMBL" id="CANTFM010000557">
    <property type="protein sequence ID" value="CAI5725134.1"/>
    <property type="molecule type" value="Genomic_DNA"/>
</dbReference>
<gene>
    <name evidence="1" type="ORF">PDE001_LOCUS3282</name>
</gene>
<comment type="caution">
    <text evidence="1">The sequence shown here is derived from an EMBL/GenBank/DDBJ whole genome shotgun (WGS) entry which is preliminary data.</text>
</comment>
<sequence length="654" mass="71880">MISPVTQDPSLTVAIAAAPSTQCQQTANRSNRMQDDEKLANVALEILQQPPETWYKDQFGRKAVFELQVKRTEAFCAQCVEQRILTVKLLYESGKVVEKQEILHVMAGQCLDKSRQSTLAMRINQVSKNHLNQRFCVEIAVPTCPGKCEYIPSVVSKSVLVLSKKKKKKRTVKENEETDYPLNVKKIKRSLLQGSRLSKDFPESLRSSASTGMITGNVTAVIADIEETIPPKVSDTTAPFTSETPNVCLWANAAFDLLYKLQWQRIPASTTDKPGTNLEEILAQALSKRYKCPSCQETYGQVPKHQDDCDLKLLLEQGGHTNASAVWKAVHSTAHHPLQWSSEKSFIRPKAMYSGDDITPKSSYNLAQKFHQLAGPVSEREPTEGCTSNAVAANSSIGFWKDYASLSKLLHSTTYVEAKSPQAGTASRAAQQWAGLLPPVGILSPDFCALSSSTNSSAIPLAGVQPNFGSQRFSALLSATKDMSPHAAELFQEGERSLHGDGNIVKSLGSMNSGDIIRSNSGEIHCIGPRFTSLPSSLSALLSGYSLPLDVSSEKCVQFVMGSNFLDCGFPALDGSFNLVGFYHLVTRMKDSPAELRFAPKLFPLPVEMLQELKNTITKWKKNQSIIHRLESVNNSPEDSLARLKSAVLRQVTR</sequence>
<accession>A0AAV0TRN7</accession>
<reference evidence="1" key="1">
    <citation type="submission" date="2022-12" db="EMBL/GenBank/DDBJ databases">
        <authorList>
            <person name="Webb A."/>
        </authorList>
    </citation>
    <scope>NUCLEOTIDE SEQUENCE</scope>
    <source>
        <strain evidence="1">Pd1</strain>
    </source>
</reference>
<evidence type="ECO:0000313" key="1">
    <source>
        <dbReference type="EMBL" id="CAI5725134.1"/>
    </source>
</evidence>
<organism evidence="1 2">
    <name type="scientific">Peronospora destructor</name>
    <dbReference type="NCBI Taxonomy" id="86335"/>
    <lineage>
        <taxon>Eukaryota</taxon>
        <taxon>Sar</taxon>
        <taxon>Stramenopiles</taxon>
        <taxon>Oomycota</taxon>
        <taxon>Peronosporomycetes</taxon>
        <taxon>Peronosporales</taxon>
        <taxon>Peronosporaceae</taxon>
        <taxon>Peronospora</taxon>
    </lineage>
</organism>
<dbReference type="Proteomes" id="UP001162029">
    <property type="component" value="Unassembled WGS sequence"/>
</dbReference>
<proteinExistence type="predicted"/>
<dbReference type="AlphaFoldDB" id="A0AAV0TRN7"/>